<protein>
    <submittedName>
        <fullName evidence="2">Flavoprotein</fullName>
    </submittedName>
</protein>
<dbReference type="PRINTS" id="PR00368">
    <property type="entry name" value="FADPNR"/>
</dbReference>
<dbReference type="Proteomes" id="UP000067625">
    <property type="component" value="Chromosome"/>
</dbReference>
<evidence type="ECO:0000256" key="1">
    <source>
        <dbReference type="ARBA" id="ARBA00023002"/>
    </source>
</evidence>
<dbReference type="GO" id="GO:0050660">
    <property type="term" value="F:flavin adenine dinucleotide binding"/>
    <property type="evidence" value="ECO:0007669"/>
    <property type="project" value="TreeGrafter"/>
</dbReference>
<dbReference type="InterPro" id="IPR036188">
    <property type="entry name" value="FAD/NAD-bd_sf"/>
</dbReference>
<organism evidence="2 3">
    <name type="scientific">Bacillus gobiensis</name>
    <dbReference type="NCBI Taxonomy" id="1441095"/>
    <lineage>
        <taxon>Bacteria</taxon>
        <taxon>Bacillati</taxon>
        <taxon>Bacillota</taxon>
        <taxon>Bacilli</taxon>
        <taxon>Bacillales</taxon>
        <taxon>Bacillaceae</taxon>
        <taxon>Bacillus</taxon>
    </lineage>
</organism>
<dbReference type="Gene3D" id="3.50.50.60">
    <property type="entry name" value="FAD/NAD(P)-binding domain"/>
    <property type="match status" value="1"/>
</dbReference>
<reference evidence="2 3" key="2">
    <citation type="journal article" date="2016" name="Int. J. Syst. Evol. Microbiol.">
        <title>Bacillus gobiensis sp. nov., isolated from a soil sample.</title>
        <authorList>
            <person name="Liu B."/>
            <person name="Liu G.H."/>
            <person name="Cetin S."/>
            <person name="Schumann P."/>
            <person name="Pan Z.Z."/>
            <person name="Chen Q.Q."/>
        </authorList>
    </citation>
    <scope>NUCLEOTIDE SEQUENCE [LARGE SCALE GENOMIC DNA]</scope>
    <source>
        <strain evidence="2 3">FJAT-4402</strain>
    </source>
</reference>
<dbReference type="PATRIC" id="fig|1441095.3.peg.1308"/>
<evidence type="ECO:0000313" key="3">
    <source>
        <dbReference type="Proteomes" id="UP000067625"/>
    </source>
</evidence>
<gene>
    <name evidence="2" type="ORF">AM592_05980</name>
</gene>
<dbReference type="SUPFAM" id="SSF51905">
    <property type="entry name" value="FAD/NAD(P)-binding domain"/>
    <property type="match status" value="1"/>
</dbReference>
<dbReference type="PANTHER" id="PTHR43539">
    <property type="entry name" value="FLAVIN-BINDING MONOOXYGENASE-LIKE PROTEIN (AFU_ORTHOLOGUE AFUA_4G09220)"/>
    <property type="match status" value="1"/>
</dbReference>
<dbReference type="EMBL" id="CP012600">
    <property type="protein sequence ID" value="ALC81193.1"/>
    <property type="molecule type" value="Genomic_DNA"/>
</dbReference>
<evidence type="ECO:0000313" key="2">
    <source>
        <dbReference type="EMBL" id="ALC81193.1"/>
    </source>
</evidence>
<proteinExistence type="predicted"/>
<keyword evidence="3" id="KW-1185">Reference proteome</keyword>
<dbReference type="RefSeq" id="WP_053602943.1">
    <property type="nucleotide sequence ID" value="NZ_CP012600.1"/>
</dbReference>
<dbReference type="PANTHER" id="PTHR43539:SF78">
    <property type="entry name" value="FLAVIN-CONTAINING MONOOXYGENASE"/>
    <property type="match status" value="1"/>
</dbReference>
<sequence>MSANLPTVIIGAGPVGLAAAAHLNKYGQSYLILEKGSKAGSNILEWGHVQLFSPWEFNIDQAAKELLLQTEWKEPEASKLPKGIELVNEYLKPLANLPQLKENIIYHAEVTAITKKNMDKIKSALRDEAPFVIYANVNGITKKFEAKAVIDASGTWNHPNPPFADGIWRNEELKKKVHTNIPNVKRKTELFKNKHVAVIGSGHSALNTLIDLTELIEEYPDTKISWIIRKQQVQEAFGGEENDELAARGALGSKTHQIVDNGLVTVFTGFNVEEIIELDGVFTIESSKGVSVSEIDEIIVNTGARPNFTFLKELRIDVDPIVESTTKLAPLIDPNLHSCGTVRPHGEKELRQPEQNFYITGVKSYGRAPTFLMATGYEQVRSIAAYISGDIEEATKVNLQLPETGVCRANPTPKQLQIIGINDGSSCCGSNSSC</sequence>
<dbReference type="GO" id="GO:0004497">
    <property type="term" value="F:monooxygenase activity"/>
    <property type="evidence" value="ECO:0007669"/>
    <property type="project" value="TreeGrafter"/>
</dbReference>
<accession>A0A0M4FSZ0</accession>
<name>A0A0M4FSZ0_9BACI</name>
<reference evidence="3" key="1">
    <citation type="submission" date="2015-08" db="EMBL/GenBank/DDBJ databases">
        <title>Genome sequencing project for genomic taxonomy and phylogenomics of Bacillus-like bacteria.</title>
        <authorList>
            <person name="Liu B."/>
            <person name="Wang J."/>
            <person name="Zhu Y."/>
            <person name="Liu G."/>
            <person name="Chen Q."/>
            <person name="Chen Z."/>
            <person name="Lan J."/>
            <person name="Che J."/>
            <person name="Ge C."/>
            <person name="Shi H."/>
            <person name="Pan Z."/>
            <person name="Liu X."/>
        </authorList>
    </citation>
    <scope>NUCLEOTIDE SEQUENCE [LARGE SCALE GENOMIC DNA]</scope>
    <source>
        <strain evidence="3">FJAT-4402</strain>
    </source>
</reference>
<dbReference type="Pfam" id="PF13738">
    <property type="entry name" value="Pyr_redox_3"/>
    <property type="match status" value="1"/>
</dbReference>
<dbReference type="STRING" id="1441095.AM592_05980"/>
<dbReference type="AlphaFoldDB" id="A0A0M4FSZ0"/>
<keyword evidence="1" id="KW-0560">Oxidoreductase</keyword>
<dbReference type="InterPro" id="IPR050982">
    <property type="entry name" value="Auxin_biosynth/cation_transpt"/>
</dbReference>
<dbReference type="OrthoDB" id="9773233at2"/>